<dbReference type="InterPro" id="IPR029033">
    <property type="entry name" value="His_PPase_superfam"/>
</dbReference>
<dbReference type="PRINTS" id="PR00502">
    <property type="entry name" value="NUDIXFAMILY"/>
</dbReference>
<organism evidence="5 6">
    <name type="scientific">Rothia endophytica</name>
    <dbReference type="NCBI Taxonomy" id="1324766"/>
    <lineage>
        <taxon>Bacteria</taxon>
        <taxon>Bacillati</taxon>
        <taxon>Actinomycetota</taxon>
        <taxon>Actinomycetes</taxon>
        <taxon>Micrococcales</taxon>
        <taxon>Micrococcaceae</taxon>
        <taxon>Rothia</taxon>
    </lineage>
</organism>
<keyword evidence="2 3" id="KW-0378">Hydrolase</keyword>
<feature type="domain" description="Nudix hydrolase" evidence="4">
    <location>
        <begin position="29"/>
        <end position="157"/>
    </location>
</feature>
<proteinExistence type="inferred from homology"/>
<dbReference type="Pfam" id="PF00293">
    <property type="entry name" value="NUDIX"/>
    <property type="match status" value="1"/>
</dbReference>
<dbReference type="Gene3D" id="3.90.79.10">
    <property type="entry name" value="Nucleoside Triphosphate Pyrophosphohydrolase"/>
    <property type="match status" value="1"/>
</dbReference>
<keyword evidence="6" id="KW-1185">Reference proteome</keyword>
<dbReference type="Proteomes" id="UP001500187">
    <property type="component" value="Unassembled WGS sequence"/>
</dbReference>
<dbReference type="EMBL" id="BAABKP010000001">
    <property type="protein sequence ID" value="GAA4789489.1"/>
    <property type="molecule type" value="Genomic_DNA"/>
</dbReference>
<dbReference type="SUPFAM" id="SSF55811">
    <property type="entry name" value="Nudix"/>
    <property type="match status" value="1"/>
</dbReference>
<evidence type="ECO:0000256" key="3">
    <source>
        <dbReference type="RuleBase" id="RU003476"/>
    </source>
</evidence>
<dbReference type="InterPro" id="IPR020476">
    <property type="entry name" value="Nudix_hydrolase"/>
</dbReference>
<gene>
    <name evidence="5" type="ORF">GCM10023352_04250</name>
</gene>
<dbReference type="PANTHER" id="PTHR21340">
    <property type="entry name" value="DIADENOSINE 5,5-P1,P4-TETRAPHOSPHATE PYROPHOSPHOHYDROLASE MUTT"/>
    <property type="match status" value="1"/>
</dbReference>
<dbReference type="CDD" id="cd07067">
    <property type="entry name" value="HP_PGM_like"/>
    <property type="match status" value="1"/>
</dbReference>
<dbReference type="PANTHER" id="PTHR21340:SF0">
    <property type="entry name" value="BIS(5'-NUCLEOSYL)-TETRAPHOSPHATASE [ASYMMETRICAL]"/>
    <property type="match status" value="1"/>
</dbReference>
<comment type="similarity">
    <text evidence="1 3">Belongs to the Nudix hydrolase family.</text>
</comment>
<dbReference type="SUPFAM" id="SSF53254">
    <property type="entry name" value="Phosphoglycerate mutase-like"/>
    <property type="match status" value="1"/>
</dbReference>
<comment type="caution">
    <text evidence="5">The sequence shown here is derived from an EMBL/GenBank/DDBJ whole genome shotgun (WGS) entry which is preliminary data.</text>
</comment>
<evidence type="ECO:0000256" key="1">
    <source>
        <dbReference type="ARBA" id="ARBA00005582"/>
    </source>
</evidence>
<dbReference type="InterPro" id="IPR015797">
    <property type="entry name" value="NUDIX_hydrolase-like_dom_sf"/>
</dbReference>
<dbReference type="InterPro" id="IPR051325">
    <property type="entry name" value="Nudix_hydrolase_domain"/>
</dbReference>
<dbReference type="InterPro" id="IPR020084">
    <property type="entry name" value="NUDIX_hydrolase_CS"/>
</dbReference>
<dbReference type="Pfam" id="PF00300">
    <property type="entry name" value="His_Phos_1"/>
    <property type="match status" value="1"/>
</dbReference>
<evidence type="ECO:0000259" key="4">
    <source>
        <dbReference type="PROSITE" id="PS51462"/>
    </source>
</evidence>
<dbReference type="SMART" id="SM00855">
    <property type="entry name" value="PGAM"/>
    <property type="match status" value="1"/>
</dbReference>
<dbReference type="Gene3D" id="3.40.50.1240">
    <property type="entry name" value="Phosphoglycerate mutase-like"/>
    <property type="match status" value="1"/>
</dbReference>
<dbReference type="InterPro" id="IPR000086">
    <property type="entry name" value="NUDIX_hydrolase_dom"/>
</dbReference>
<sequence length="334" mass="37355">MPKATTEFVYAAHSADESLSIQRGAGNSAEINAAGALIWRYRRDQLQVLVIHRPNYDDWSWPKGKQDPGETLPEVAVREVREEVGLQITLGVPLAVTAYRVKKRSKEVFYWAAELPHGAKAKADEGEVDELRWVSPQQAREMLTNPTDCEPLDALISLYKKGLLRTRPVIVIRHTKAKPRSTWAGAEGERSLAATGKRQALAAGRLMEAWGPEKLISSPWVRCMQTLYPYAKNQGLPIKEKRALTEAANERSPKAAAKIVESLFDKYDKPVALCTHRPVLPTILGVLTPRLPLSLSRHLPTEDPYLKPGEMWVLQVTGQEKTVVSLEQIKPFDD</sequence>
<dbReference type="PROSITE" id="PS51462">
    <property type="entry name" value="NUDIX"/>
    <property type="match status" value="1"/>
</dbReference>
<dbReference type="RefSeq" id="WP_345444178.1">
    <property type="nucleotide sequence ID" value="NZ_BAABKP010000001.1"/>
</dbReference>
<name>A0ABP9B5I9_9MICC</name>
<evidence type="ECO:0000313" key="6">
    <source>
        <dbReference type="Proteomes" id="UP001500187"/>
    </source>
</evidence>
<protein>
    <submittedName>
        <fullName evidence="5">NUDIX hydrolase</fullName>
    </submittedName>
</protein>
<dbReference type="GO" id="GO:0016787">
    <property type="term" value="F:hydrolase activity"/>
    <property type="evidence" value="ECO:0007669"/>
    <property type="project" value="UniProtKB-KW"/>
</dbReference>
<dbReference type="InterPro" id="IPR013078">
    <property type="entry name" value="His_Pase_superF_clade-1"/>
</dbReference>
<evidence type="ECO:0000256" key="2">
    <source>
        <dbReference type="ARBA" id="ARBA00022801"/>
    </source>
</evidence>
<dbReference type="PROSITE" id="PS00893">
    <property type="entry name" value="NUDIX_BOX"/>
    <property type="match status" value="1"/>
</dbReference>
<evidence type="ECO:0000313" key="5">
    <source>
        <dbReference type="EMBL" id="GAA4789489.1"/>
    </source>
</evidence>
<reference evidence="6" key="1">
    <citation type="journal article" date="2019" name="Int. J. Syst. Evol. Microbiol.">
        <title>The Global Catalogue of Microorganisms (GCM) 10K type strain sequencing project: providing services to taxonomists for standard genome sequencing and annotation.</title>
        <authorList>
            <consortium name="The Broad Institute Genomics Platform"/>
            <consortium name="The Broad Institute Genome Sequencing Center for Infectious Disease"/>
            <person name="Wu L."/>
            <person name="Ma J."/>
        </authorList>
    </citation>
    <scope>NUCLEOTIDE SEQUENCE [LARGE SCALE GENOMIC DNA]</scope>
    <source>
        <strain evidence="6">JCM 18541</strain>
    </source>
</reference>
<dbReference type="CDD" id="cd03673">
    <property type="entry name" value="NUDIX_Ap6A_hydrolase"/>
    <property type="match status" value="1"/>
</dbReference>
<accession>A0ABP9B5I9</accession>